<name>W1PBP7_AMBTC</name>
<evidence type="ECO:0000313" key="1">
    <source>
        <dbReference type="EMBL" id="ERN04460.1"/>
    </source>
</evidence>
<gene>
    <name evidence="1" type="ORF">AMTR_s00133p00117250</name>
</gene>
<sequence>MSNLYTLIADGSLYKPNRYDSWKIFARLAPGEAFRSPLEPNSSGPTSYIHRLTIRFPFEPNLLGPTSYIHRLAARYPLEPNLPRLTNYIHRLTVRSPLEPTCLDLQLIFTGRQSSLLLSLTHLNLHLIKVTS</sequence>
<dbReference type="Proteomes" id="UP000017836">
    <property type="component" value="Unassembled WGS sequence"/>
</dbReference>
<organism evidence="1 2">
    <name type="scientific">Amborella trichopoda</name>
    <dbReference type="NCBI Taxonomy" id="13333"/>
    <lineage>
        <taxon>Eukaryota</taxon>
        <taxon>Viridiplantae</taxon>
        <taxon>Streptophyta</taxon>
        <taxon>Embryophyta</taxon>
        <taxon>Tracheophyta</taxon>
        <taxon>Spermatophyta</taxon>
        <taxon>Magnoliopsida</taxon>
        <taxon>Amborellales</taxon>
        <taxon>Amborellaceae</taxon>
        <taxon>Amborella</taxon>
    </lineage>
</organism>
<reference evidence="2" key="1">
    <citation type="journal article" date="2013" name="Science">
        <title>The Amborella genome and the evolution of flowering plants.</title>
        <authorList>
            <consortium name="Amborella Genome Project"/>
        </authorList>
    </citation>
    <scope>NUCLEOTIDE SEQUENCE [LARGE SCALE GENOMIC DNA]</scope>
</reference>
<proteinExistence type="predicted"/>
<protein>
    <submittedName>
        <fullName evidence="1">Uncharacterized protein</fullName>
    </submittedName>
</protein>
<evidence type="ECO:0000313" key="2">
    <source>
        <dbReference type="Proteomes" id="UP000017836"/>
    </source>
</evidence>
<dbReference type="Gramene" id="ERN04460">
    <property type="protein sequence ID" value="ERN04460"/>
    <property type="gene ID" value="AMTR_s00133p00117250"/>
</dbReference>
<keyword evidence="2" id="KW-1185">Reference proteome</keyword>
<dbReference type="AlphaFoldDB" id="W1PBP7"/>
<accession>W1PBP7</accession>
<dbReference type="EMBL" id="KI394265">
    <property type="protein sequence ID" value="ERN04460.1"/>
    <property type="molecule type" value="Genomic_DNA"/>
</dbReference>
<dbReference type="HOGENOM" id="CLU_1919919_0_0_1"/>